<protein>
    <submittedName>
        <fullName evidence="2">Uncharacterized protein</fullName>
    </submittedName>
</protein>
<keyword evidence="3" id="KW-1185">Reference proteome</keyword>
<keyword evidence="1" id="KW-1133">Transmembrane helix</keyword>
<name>A0A1Y6F2D3_9HYPH</name>
<reference evidence="3" key="1">
    <citation type="submission" date="2017-04" db="EMBL/GenBank/DDBJ databases">
        <authorList>
            <person name="Varghese N."/>
            <person name="Submissions S."/>
        </authorList>
    </citation>
    <scope>NUCLEOTIDE SEQUENCE [LARGE SCALE GENOMIC DNA]</scope>
</reference>
<feature type="transmembrane region" description="Helical" evidence="1">
    <location>
        <begin position="29"/>
        <end position="46"/>
    </location>
</feature>
<evidence type="ECO:0000256" key="1">
    <source>
        <dbReference type="SAM" id="Phobius"/>
    </source>
</evidence>
<dbReference type="EMBL" id="FXWK01000001">
    <property type="protein sequence ID" value="SMQ68749.1"/>
    <property type="molecule type" value="Genomic_DNA"/>
</dbReference>
<proteinExistence type="predicted"/>
<keyword evidence="1" id="KW-0812">Transmembrane</keyword>
<feature type="transmembrane region" description="Helical" evidence="1">
    <location>
        <begin position="6"/>
        <end position="22"/>
    </location>
</feature>
<accession>A0A1Y6F2D3</accession>
<organism evidence="2 3">
    <name type="scientific">Devosia lucknowensis</name>
    <dbReference type="NCBI Taxonomy" id="1096929"/>
    <lineage>
        <taxon>Bacteria</taxon>
        <taxon>Pseudomonadati</taxon>
        <taxon>Pseudomonadota</taxon>
        <taxon>Alphaproteobacteria</taxon>
        <taxon>Hyphomicrobiales</taxon>
        <taxon>Devosiaceae</taxon>
        <taxon>Devosia</taxon>
    </lineage>
</organism>
<sequence length="62" mass="6682">MPSDPSTLIALGIGAAILLWLVFSVMKKLFGLAIIAAIAFGAYMVWTNPELLRQAMAMVGMR</sequence>
<dbReference type="Proteomes" id="UP000194474">
    <property type="component" value="Unassembled WGS sequence"/>
</dbReference>
<keyword evidence="1" id="KW-0472">Membrane</keyword>
<dbReference type="RefSeq" id="WP_140048927.1">
    <property type="nucleotide sequence ID" value="NZ_FXWK01000001.1"/>
</dbReference>
<evidence type="ECO:0000313" key="3">
    <source>
        <dbReference type="Proteomes" id="UP000194474"/>
    </source>
</evidence>
<gene>
    <name evidence="2" type="ORF">SAMN06295905_1649</name>
</gene>
<evidence type="ECO:0000313" key="2">
    <source>
        <dbReference type="EMBL" id="SMQ68749.1"/>
    </source>
</evidence>
<dbReference type="AlphaFoldDB" id="A0A1Y6F2D3"/>